<dbReference type="Gene3D" id="3.20.20.140">
    <property type="entry name" value="Metal-dependent hydrolases"/>
    <property type="match status" value="1"/>
</dbReference>
<dbReference type="Gene3D" id="1.10.150.650">
    <property type="match status" value="1"/>
</dbReference>
<feature type="region of interest" description="Disordered" evidence="1">
    <location>
        <begin position="236"/>
        <end position="256"/>
    </location>
</feature>
<dbReference type="InterPro" id="IPR016195">
    <property type="entry name" value="Pol/histidinol_Pase-like"/>
</dbReference>
<name>A0A368Y6F0_9BACI</name>
<accession>A0A368Y6F0</accession>
<evidence type="ECO:0000313" key="3">
    <source>
        <dbReference type="EMBL" id="RCW74928.1"/>
    </source>
</evidence>
<proteinExistence type="predicted"/>
<dbReference type="SMART" id="SM00481">
    <property type="entry name" value="POLIIIAc"/>
    <property type="match status" value="1"/>
</dbReference>
<dbReference type="InterPro" id="IPR003141">
    <property type="entry name" value="Pol/His_phosphatase_N"/>
</dbReference>
<dbReference type="SUPFAM" id="SSF89550">
    <property type="entry name" value="PHP domain-like"/>
    <property type="match status" value="1"/>
</dbReference>
<protein>
    <recommendedName>
        <fullName evidence="2">Polymerase/histidinol phosphatase N-terminal domain-containing protein</fullName>
    </recommendedName>
</protein>
<gene>
    <name evidence="3" type="ORF">DFR57_103225</name>
</gene>
<dbReference type="AlphaFoldDB" id="A0A368Y6F0"/>
<dbReference type="GO" id="GO:0035312">
    <property type="term" value="F:5'-3' DNA exonuclease activity"/>
    <property type="evidence" value="ECO:0007669"/>
    <property type="project" value="TreeGrafter"/>
</dbReference>
<sequence>MDLHIHSTFSDGELTPTQIIEEAAKNDLSIISITDHDEIGGYLDAINIARKKGIDLIPGIELNTDGDDGELHILGYHLDPVHPALTAHINWRQKERNQWAQKIINRLHELGYPITFHGAKKWATGEIIVRTHIALELVDQGYFQTQEKAYDSLLKKGADAFIQRASFTAADAIALIHQAGGKAFLAHPGMYKTNVAPEKLISYGLDGIEVYHPRHSEADISKWKHIADAHDLLISGGSDHHGPHSRNPFSIGSQDIPEACKNNWQQKELSK</sequence>
<dbReference type="PANTHER" id="PTHR42924">
    <property type="entry name" value="EXONUCLEASE"/>
    <property type="match status" value="1"/>
</dbReference>
<dbReference type="PANTHER" id="PTHR42924:SF3">
    <property type="entry name" value="POLYMERASE_HISTIDINOL PHOSPHATASE N-TERMINAL DOMAIN-CONTAINING PROTEIN"/>
    <property type="match status" value="1"/>
</dbReference>
<organism evidence="3 4">
    <name type="scientific">Saliterribacillus persicus</name>
    <dbReference type="NCBI Taxonomy" id="930114"/>
    <lineage>
        <taxon>Bacteria</taxon>
        <taxon>Bacillati</taxon>
        <taxon>Bacillota</taxon>
        <taxon>Bacilli</taxon>
        <taxon>Bacillales</taxon>
        <taxon>Bacillaceae</taxon>
        <taxon>Saliterribacillus</taxon>
    </lineage>
</organism>
<dbReference type="GO" id="GO:0004534">
    <property type="term" value="F:5'-3' RNA exonuclease activity"/>
    <property type="evidence" value="ECO:0007669"/>
    <property type="project" value="TreeGrafter"/>
</dbReference>
<reference evidence="3 4" key="1">
    <citation type="submission" date="2018-07" db="EMBL/GenBank/DDBJ databases">
        <title>Genomic Encyclopedia of Type Strains, Phase IV (KMG-IV): sequencing the most valuable type-strain genomes for metagenomic binning, comparative biology and taxonomic classification.</title>
        <authorList>
            <person name="Goeker M."/>
        </authorList>
    </citation>
    <scope>NUCLEOTIDE SEQUENCE [LARGE SCALE GENOMIC DNA]</scope>
    <source>
        <strain evidence="3 4">DSM 27696</strain>
    </source>
</reference>
<dbReference type="OrthoDB" id="9804333at2"/>
<comment type="caution">
    <text evidence="3">The sequence shown here is derived from an EMBL/GenBank/DDBJ whole genome shotgun (WGS) entry which is preliminary data.</text>
</comment>
<dbReference type="Pfam" id="PF02811">
    <property type="entry name" value="PHP"/>
    <property type="match status" value="1"/>
</dbReference>
<dbReference type="RefSeq" id="WP_114352031.1">
    <property type="nucleotide sequence ID" value="NZ_QPJJ01000003.1"/>
</dbReference>
<evidence type="ECO:0000259" key="2">
    <source>
        <dbReference type="SMART" id="SM00481"/>
    </source>
</evidence>
<dbReference type="Proteomes" id="UP000252585">
    <property type="component" value="Unassembled WGS sequence"/>
</dbReference>
<evidence type="ECO:0000313" key="4">
    <source>
        <dbReference type="Proteomes" id="UP000252585"/>
    </source>
</evidence>
<feature type="domain" description="Polymerase/histidinol phosphatase N-terminal" evidence="2">
    <location>
        <begin position="1"/>
        <end position="66"/>
    </location>
</feature>
<dbReference type="InterPro" id="IPR052018">
    <property type="entry name" value="PHP_domain"/>
</dbReference>
<dbReference type="CDD" id="cd07438">
    <property type="entry name" value="PHP_HisPPase_AMP"/>
    <property type="match status" value="1"/>
</dbReference>
<evidence type="ECO:0000256" key="1">
    <source>
        <dbReference type="SAM" id="MobiDB-lite"/>
    </source>
</evidence>
<dbReference type="InterPro" id="IPR004013">
    <property type="entry name" value="PHP_dom"/>
</dbReference>
<keyword evidence="4" id="KW-1185">Reference proteome</keyword>
<dbReference type="EMBL" id="QPJJ01000003">
    <property type="protein sequence ID" value="RCW74928.1"/>
    <property type="molecule type" value="Genomic_DNA"/>
</dbReference>